<comment type="caution">
    <text evidence="1">The sequence shown here is derived from an EMBL/GenBank/DDBJ whole genome shotgun (WGS) entry which is preliminary data.</text>
</comment>
<dbReference type="GeneID" id="64625842"/>
<gene>
    <name evidence="1" type="ORF">BJ212DRAFT_1284477</name>
</gene>
<name>A0A9P7DVK1_9AGAM</name>
<proteinExistence type="predicted"/>
<evidence type="ECO:0000313" key="1">
    <source>
        <dbReference type="EMBL" id="KAG1804307.1"/>
    </source>
</evidence>
<dbReference type="Proteomes" id="UP000807769">
    <property type="component" value="Unassembled WGS sequence"/>
</dbReference>
<evidence type="ECO:0000313" key="2">
    <source>
        <dbReference type="Proteomes" id="UP000807769"/>
    </source>
</evidence>
<dbReference type="OrthoDB" id="10248520at2759"/>
<dbReference type="RefSeq" id="XP_041186875.1">
    <property type="nucleotide sequence ID" value="XM_041331825.1"/>
</dbReference>
<feature type="non-terminal residue" evidence="1">
    <location>
        <position position="89"/>
    </location>
</feature>
<organism evidence="1 2">
    <name type="scientific">Suillus subaureus</name>
    <dbReference type="NCBI Taxonomy" id="48587"/>
    <lineage>
        <taxon>Eukaryota</taxon>
        <taxon>Fungi</taxon>
        <taxon>Dikarya</taxon>
        <taxon>Basidiomycota</taxon>
        <taxon>Agaricomycotina</taxon>
        <taxon>Agaricomycetes</taxon>
        <taxon>Agaricomycetidae</taxon>
        <taxon>Boletales</taxon>
        <taxon>Suillineae</taxon>
        <taxon>Suillaceae</taxon>
        <taxon>Suillus</taxon>
    </lineage>
</organism>
<reference evidence="1" key="1">
    <citation type="journal article" date="2020" name="New Phytol.">
        <title>Comparative genomics reveals dynamic genome evolution in host specialist ectomycorrhizal fungi.</title>
        <authorList>
            <person name="Lofgren L.A."/>
            <person name="Nguyen N.H."/>
            <person name="Vilgalys R."/>
            <person name="Ruytinx J."/>
            <person name="Liao H.L."/>
            <person name="Branco S."/>
            <person name="Kuo A."/>
            <person name="LaButti K."/>
            <person name="Lipzen A."/>
            <person name="Andreopoulos W."/>
            <person name="Pangilinan J."/>
            <person name="Riley R."/>
            <person name="Hundley H."/>
            <person name="Na H."/>
            <person name="Barry K."/>
            <person name="Grigoriev I.V."/>
            <person name="Stajich J.E."/>
            <person name="Kennedy P.G."/>
        </authorList>
    </citation>
    <scope>NUCLEOTIDE SEQUENCE</scope>
    <source>
        <strain evidence="1">MN1</strain>
    </source>
</reference>
<dbReference type="EMBL" id="JABBWG010000059">
    <property type="protein sequence ID" value="KAG1804307.1"/>
    <property type="molecule type" value="Genomic_DNA"/>
</dbReference>
<protein>
    <submittedName>
        <fullName evidence="1">Uncharacterized protein</fullName>
    </submittedName>
</protein>
<dbReference type="AlphaFoldDB" id="A0A9P7DVK1"/>
<keyword evidence="2" id="KW-1185">Reference proteome</keyword>
<sequence length="89" mass="9763">DDEIGDGTTGIVNVILTCDHLFPLIKIHLKIHIADSFDQACAVACKKLDSISHHVDFSPKNKENHPRTAITCLGSKMCASPFFLSLNML</sequence>
<accession>A0A9P7DVK1</accession>